<dbReference type="EMBL" id="CASHTH010000114">
    <property type="protein sequence ID" value="CAI7991444.1"/>
    <property type="molecule type" value="Genomic_DNA"/>
</dbReference>
<dbReference type="PANTHER" id="PTHR23317">
    <property type="entry name" value="DEDICATOR OF CYTOKINESIS DOCK"/>
    <property type="match status" value="1"/>
</dbReference>
<keyword evidence="2" id="KW-1185">Reference proteome</keyword>
<dbReference type="GO" id="GO:0005085">
    <property type="term" value="F:guanyl-nucleotide exchange factor activity"/>
    <property type="evidence" value="ECO:0007669"/>
    <property type="project" value="InterPro"/>
</dbReference>
<reference evidence="1" key="1">
    <citation type="submission" date="2023-03" db="EMBL/GenBank/DDBJ databases">
        <authorList>
            <person name="Steffen K."/>
            <person name="Cardenas P."/>
        </authorList>
    </citation>
    <scope>NUCLEOTIDE SEQUENCE</scope>
</reference>
<evidence type="ECO:0000313" key="2">
    <source>
        <dbReference type="Proteomes" id="UP001174909"/>
    </source>
</evidence>
<dbReference type="AlphaFoldDB" id="A0AA35QTI4"/>
<dbReference type="Proteomes" id="UP001174909">
    <property type="component" value="Unassembled WGS sequence"/>
</dbReference>
<dbReference type="PANTHER" id="PTHR23317:SF26">
    <property type="entry name" value="ZIZIMIN, ISOFORM K"/>
    <property type="match status" value="1"/>
</dbReference>
<sequence>MDRGVGFKLVAHYMESFSYRESPSLSDLKLEFLTIICEHEHFIPLNLPFPVSAAEMEFSVSDEYYRKHFLMGVLLREVESALQYEAGPVRKRTIRILRDLLAKHDCDSRYKDPGQMRRIAQLCFPLVPIVLSHVSRLNSGQPPYISPMLGAAAAMHRVQEDKSEVCHTDSLPPSLPGSLPSTLERGVDPAVMSSVKSLTSVELAAAMGHRSTP</sequence>
<evidence type="ECO:0000313" key="1">
    <source>
        <dbReference type="EMBL" id="CAI7991444.1"/>
    </source>
</evidence>
<dbReference type="InterPro" id="IPR026791">
    <property type="entry name" value="DOCK"/>
</dbReference>
<organism evidence="1 2">
    <name type="scientific">Geodia barretti</name>
    <name type="common">Barrett's horny sponge</name>
    <dbReference type="NCBI Taxonomy" id="519541"/>
    <lineage>
        <taxon>Eukaryota</taxon>
        <taxon>Metazoa</taxon>
        <taxon>Porifera</taxon>
        <taxon>Demospongiae</taxon>
        <taxon>Heteroscleromorpha</taxon>
        <taxon>Tetractinellida</taxon>
        <taxon>Astrophorina</taxon>
        <taxon>Geodiidae</taxon>
        <taxon>Geodia</taxon>
    </lineage>
</organism>
<comment type="caution">
    <text evidence="1">The sequence shown here is derived from an EMBL/GenBank/DDBJ whole genome shotgun (WGS) entry which is preliminary data.</text>
</comment>
<feature type="non-terminal residue" evidence="1">
    <location>
        <position position="1"/>
    </location>
</feature>
<accession>A0AA35QTI4</accession>
<gene>
    <name evidence="1" type="ORF">GBAR_LOCUS747</name>
</gene>
<protein>
    <submittedName>
        <fullName evidence="1">Dedicator of cytokinesis protein 11</fullName>
    </submittedName>
</protein>
<name>A0AA35QTI4_GEOBA</name>
<proteinExistence type="predicted"/>
<dbReference type="GO" id="GO:0007264">
    <property type="term" value="P:small GTPase-mediated signal transduction"/>
    <property type="evidence" value="ECO:0007669"/>
    <property type="project" value="InterPro"/>
</dbReference>